<evidence type="ECO:0000256" key="1">
    <source>
        <dbReference type="ARBA" id="ARBA00000553"/>
    </source>
</evidence>
<dbReference type="eggNOG" id="COG1496">
    <property type="taxonomic scope" value="Bacteria"/>
</dbReference>
<gene>
    <name evidence="12" type="ORF">HMPREF3195_00662</name>
</gene>
<evidence type="ECO:0000256" key="4">
    <source>
        <dbReference type="ARBA" id="ARBA00022679"/>
    </source>
</evidence>
<protein>
    <recommendedName>
        <fullName evidence="11">Purine nucleoside phosphorylase</fullName>
    </recommendedName>
</protein>
<evidence type="ECO:0000256" key="10">
    <source>
        <dbReference type="ARBA" id="ARBA00049893"/>
    </source>
</evidence>
<sequence length="270" mass="30477">MEKTNKKVIDVDKVKRLFSNNKLEEALLSDIDICDNCIVLKNNNFRLTYTLSSIDAKSSDDIGQLADQVGINNSRIVSNHQIHSNLVRKIDESTRTDIQDADAMTSNIEDTGLIIYTADCVPVVLIDPINKAVAAIHAGWRGTYGSIVEESISMMEKEYKTEPGDLHAYIGPFIGLGNFEVGDELYYKFEEFMKEKSISMSDWQTAYDKIGFSYHLDLGRINELLMLALGVKSENINKLNICTVENSDLFYSYRAHNKTDKRIGTIIEIL</sequence>
<dbReference type="PANTHER" id="PTHR30616">
    <property type="entry name" value="UNCHARACTERIZED PROTEIN YFIH"/>
    <property type="match status" value="1"/>
</dbReference>
<comment type="catalytic activity">
    <reaction evidence="10">
        <text>S-methyl-5'-thioadenosine + phosphate = 5-(methylsulfanyl)-alpha-D-ribose 1-phosphate + adenine</text>
        <dbReference type="Rhea" id="RHEA:11852"/>
        <dbReference type="ChEBI" id="CHEBI:16708"/>
        <dbReference type="ChEBI" id="CHEBI:17509"/>
        <dbReference type="ChEBI" id="CHEBI:43474"/>
        <dbReference type="ChEBI" id="CHEBI:58533"/>
        <dbReference type="EC" id="2.4.2.28"/>
    </reaction>
    <physiologicalReaction direction="left-to-right" evidence="10">
        <dbReference type="Rhea" id="RHEA:11853"/>
    </physiologicalReaction>
</comment>
<dbReference type="Proteomes" id="UP000070326">
    <property type="component" value="Unassembled WGS sequence"/>
</dbReference>
<comment type="catalytic activity">
    <reaction evidence="1">
        <text>inosine + phosphate = alpha-D-ribose 1-phosphate + hypoxanthine</text>
        <dbReference type="Rhea" id="RHEA:27646"/>
        <dbReference type="ChEBI" id="CHEBI:17368"/>
        <dbReference type="ChEBI" id="CHEBI:17596"/>
        <dbReference type="ChEBI" id="CHEBI:43474"/>
        <dbReference type="ChEBI" id="CHEBI:57720"/>
        <dbReference type="EC" id="2.4.2.1"/>
    </reaction>
    <physiologicalReaction direction="left-to-right" evidence="1">
        <dbReference type="Rhea" id="RHEA:27647"/>
    </physiologicalReaction>
</comment>
<evidence type="ECO:0000256" key="6">
    <source>
        <dbReference type="ARBA" id="ARBA00022801"/>
    </source>
</evidence>
<dbReference type="InterPro" id="IPR011324">
    <property type="entry name" value="Cytotoxic_necrot_fac-like_cat"/>
</dbReference>
<comment type="similarity">
    <text evidence="3 11">Belongs to the purine nucleoside phosphorylase YfiH/LACC1 family.</text>
</comment>
<comment type="catalytic activity">
    <reaction evidence="8">
        <text>adenosine + H2O + H(+) = inosine + NH4(+)</text>
        <dbReference type="Rhea" id="RHEA:24408"/>
        <dbReference type="ChEBI" id="CHEBI:15377"/>
        <dbReference type="ChEBI" id="CHEBI:15378"/>
        <dbReference type="ChEBI" id="CHEBI:16335"/>
        <dbReference type="ChEBI" id="CHEBI:17596"/>
        <dbReference type="ChEBI" id="CHEBI:28938"/>
        <dbReference type="EC" id="3.5.4.4"/>
    </reaction>
    <physiologicalReaction direction="left-to-right" evidence="8">
        <dbReference type="Rhea" id="RHEA:24409"/>
    </physiologicalReaction>
</comment>
<dbReference type="SUPFAM" id="SSF64438">
    <property type="entry name" value="CNF1/YfiH-like putative cysteine hydrolases"/>
    <property type="match status" value="1"/>
</dbReference>
<dbReference type="InterPro" id="IPR003730">
    <property type="entry name" value="Cu_polyphenol_OxRdtase"/>
</dbReference>
<evidence type="ECO:0000256" key="11">
    <source>
        <dbReference type="RuleBase" id="RU361274"/>
    </source>
</evidence>
<organism evidence="12 13">
    <name type="scientific">Peptostreptococcus anaerobius</name>
    <dbReference type="NCBI Taxonomy" id="1261"/>
    <lineage>
        <taxon>Bacteria</taxon>
        <taxon>Bacillati</taxon>
        <taxon>Bacillota</taxon>
        <taxon>Clostridia</taxon>
        <taxon>Peptostreptococcales</taxon>
        <taxon>Peptostreptococcaceae</taxon>
        <taxon>Peptostreptococcus</taxon>
    </lineage>
</organism>
<dbReference type="Pfam" id="PF02578">
    <property type="entry name" value="Cu-oxidase_4"/>
    <property type="match status" value="1"/>
</dbReference>
<dbReference type="CDD" id="cd16833">
    <property type="entry name" value="YfiH"/>
    <property type="match status" value="1"/>
</dbReference>
<evidence type="ECO:0000313" key="13">
    <source>
        <dbReference type="Proteomes" id="UP000070326"/>
    </source>
</evidence>
<evidence type="ECO:0000256" key="9">
    <source>
        <dbReference type="ARBA" id="ARBA00048968"/>
    </source>
</evidence>
<comment type="catalytic activity">
    <reaction evidence="9">
        <text>adenosine + phosphate = alpha-D-ribose 1-phosphate + adenine</text>
        <dbReference type="Rhea" id="RHEA:27642"/>
        <dbReference type="ChEBI" id="CHEBI:16335"/>
        <dbReference type="ChEBI" id="CHEBI:16708"/>
        <dbReference type="ChEBI" id="CHEBI:43474"/>
        <dbReference type="ChEBI" id="CHEBI:57720"/>
        <dbReference type="EC" id="2.4.2.1"/>
    </reaction>
    <physiologicalReaction direction="left-to-right" evidence="9">
        <dbReference type="Rhea" id="RHEA:27643"/>
    </physiologicalReaction>
</comment>
<keyword evidence="5" id="KW-0479">Metal-binding</keyword>
<dbReference type="PANTHER" id="PTHR30616:SF2">
    <property type="entry name" value="PURINE NUCLEOSIDE PHOSPHORYLASE LACC1"/>
    <property type="match status" value="1"/>
</dbReference>
<evidence type="ECO:0000256" key="5">
    <source>
        <dbReference type="ARBA" id="ARBA00022723"/>
    </source>
</evidence>
<evidence type="ECO:0000313" key="12">
    <source>
        <dbReference type="EMBL" id="KXI13501.1"/>
    </source>
</evidence>
<comment type="caution">
    <text evidence="12">The sequence shown here is derived from an EMBL/GenBank/DDBJ whole genome shotgun (WGS) entry which is preliminary data.</text>
</comment>
<keyword evidence="6" id="KW-0378">Hydrolase</keyword>
<keyword evidence="7" id="KW-0862">Zinc</keyword>
<dbReference type="RefSeq" id="WP_021935019.1">
    <property type="nucleotide sequence ID" value="NZ_JAWEAY010000008.1"/>
</dbReference>
<keyword evidence="4" id="KW-0808">Transferase</keyword>
<evidence type="ECO:0000256" key="2">
    <source>
        <dbReference type="ARBA" id="ARBA00003215"/>
    </source>
</evidence>
<evidence type="ECO:0000256" key="7">
    <source>
        <dbReference type="ARBA" id="ARBA00022833"/>
    </source>
</evidence>
<evidence type="ECO:0000256" key="3">
    <source>
        <dbReference type="ARBA" id="ARBA00007353"/>
    </source>
</evidence>
<proteinExistence type="inferred from homology"/>
<dbReference type="InterPro" id="IPR038371">
    <property type="entry name" value="Cu_polyphenol_OxRdtase_sf"/>
</dbReference>
<dbReference type="GO" id="GO:0016787">
    <property type="term" value="F:hydrolase activity"/>
    <property type="evidence" value="ECO:0007669"/>
    <property type="project" value="UniProtKB-KW"/>
</dbReference>
<accession>A0A135YVY0</accession>
<name>A0A135YVY0_9FIRM</name>
<dbReference type="PATRIC" id="fig|1261.5.peg.667"/>
<evidence type="ECO:0000256" key="8">
    <source>
        <dbReference type="ARBA" id="ARBA00047989"/>
    </source>
</evidence>
<dbReference type="STRING" id="1261.HMPREF3195_00662"/>
<comment type="function">
    <text evidence="2">Purine nucleoside enzyme that catalyzes the phosphorolysis of adenosine and inosine nucleosides, yielding D-ribose 1-phosphate and the respective free bases, adenine and hypoxanthine. Also catalyzes the phosphorolysis of S-methyl-5'-thioadenosine into adenine and S-methyl-5-thio-alpha-D-ribose 1-phosphate. Also has adenosine deaminase activity.</text>
</comment>
<dbReference type="GO" id="GO:0005507">
    <property type="term" value="F:copper ion binding"/>
    <property type="evidence" value="ECO:0007669"/>
    <property type="project" value="TreeGrafter"/>
</dbReference>
<dbReference type="GO" id="GO:0017061">
    <property type="term" value="F:S-methyl-5-thioadenosine phosphorylase activity"/>
    <property type="evidence" value="ECO:0007669"/>
    <property type="project" value="UniProtKB-EC"/>
</dbReference>
<dbReference type="EMBL" id="LSQZ01000021">
    <property type="protein sequence ID" value="KXI13501.1"/>
    <property type="molecule type" value="Genomic_DNA"/>
</dbReference>
<dbReference type="AlphaFoldDB" id="A0A135YVY0"/>
<dbReference type="Gene3D" id="3.60.140.10">
    <property type="entry name" value="CNF1/YfiH-like putative cysteine hydrolases"/>
    <property type="match status" value="1"/>
</dbReference>
<reference evidence="12 13" key="1">
    <citation type="submission" date="2016-02" db="EMBL/GenBank/DDBJ databases">
        <authorList>
            <person name="Wen L."/>
            <person name="He K."/>
            <person name="Yang H."/>
        </authorList>
    </citation>
    <scope>NUCLEOTIDE SEQUENCE [LARGE SCALE GENOMIC DNA]</scope>
    <source>
        <strain evidence="12 13">MJR8628A</strain>
    </source>
</reference>
<dbReference type="NCBIfam" id="TIGR00726">
    <property type="entry name" value="peptidoglycan editing factor PgeF"/>
    <property type="match status" value="1"/>
</dbReference>